<organism evidence="2">
    <name type="scientific">Schizaphis graminum</name>
    <name type="common">Green bug aphid</name>
    <dbReference type="NCBI Taxonomy" id="13262"/>
    <lineage>
        <taxon>Eukaryota</taxon>
        <taxon>Metazoa</taxon>
        <taxon>Ecdysozoa</taxon>
        <taxon>Arthropoda</taxon>
        <taxon>Hexapoda</taxon>
        <taxon>Insecta</taxon>
        <taxon>Pterygota</taxon>
        <taxon>Neoptera</taxon>
        <taxon>Paraneoptera</taxon>
        <taxon>Hemiptera</taxon>
        <taxon>Sternorrhyncha</taxon>
        <taxon>Aphidomorpha</taxon>
        <taxon>Aphidoidea</taxon>
        <taxon>Aphididae</taxon>
        <taxon>Aphidini</taxon>
        <taxon>Schizaphis</taxon>
    </lineage>
</organism>
<keyword evidence="1" id="KW-1133">Transmembrane helix</keyword>
<keyword evidence="1" id="KW-0472">Membrane</keyword>
<protein>
    <recommendedName>
        <fullName evidence="3">Transmembrane protein</fullName>
    </recommendedName>
</protein>
<proteinExistence type="predicted"/>
<dbReference type="AlphaFoldDB" id="A0A2S2P673"/>
<feature type="transmembrane region" description="Helical" evidence="1">
    <location>
        <begin position="6"/>
        <end position="27"/>
    </location>
</feature>
<name>A0A2S2P673_SCHGA</name>
<evidence type="ECO:0008006" key="3">
    <source>
        <dbReference type="Google" id="ProtNLM"/>
    </source>
</evidence>
<accession>A0A2S2P673</accession>
<sequence length="134" mass="14846">MVYDSWARIIIIIILACPATVTAFLWYRPPPPPSPCHVPPGRFEFSTEVPLPVDGARTEGIVYSFNFSLSLSFSLAPSKSLHSRSLTLSRSPSSLSDTHPISLALPFYSLVFITSRFIRRPQTGFTSVNVLVSF</sequence>
<gene>
    <name evidence="2" type="ORF">g.66603</name>
</gene>
<evidence type="ECO:0000313" key="2">
    <source>
        <dbReference type="EMBL" id="MBY24884.1"/>
    </source>
</evidence>
<reference evidence="2" key="1">
    <citation type="submission" date="2018-04" db="EMBL/GenBank/DDBJ databases">
        <title>Transcriptome of Schizaphis graminum biotype I.</title>
        <authorList>
            <person name="Scully E.D."/>
            <person name="Geib S.M."/>
            <person name="Palmer N.A."/>
            <person name="Koch K."/>
            <person name="Bradshaw J."/>
            <person name="Heng-Moss T."/>
            <person name="Sarath G."/>
        </authorList>
    </citation>
    <scope>NUCLEOTIDE SEQUENCE</scope>
</reference>
<evidence type="ECO:0000256" key="1">
    <source>
        <dbReference type="SAM" id="Phobius"/>
    </source>
</evidence>
<dbReference type="EMBL" id="GGMR01012265">
    <property type="protein sequence ID" value="MBY24884.1"/>
    <property type="molecule type" value="Transcribed_RNA"/>
</dbReference>
<keyword evidence="1" id="KW-0812">Transmembrane</keyword>